<evidence type="ECO:0000313" key="7">
    <source>
        <dbReference type="Proteomes" id="UP000236721"/>
    </source>
</evidence>
<dbReference type="AlphaFoldDB" id="A0A1H6BFE5"/>
<dbReference type="NCBIfam" id="TIGR01003">
    <property type="entry name" value="PTS_HPr_family"/>
    <property type="match status" value="1"/>
</dbReference>
<dbReference type="Proteomes" id="UP000236721">
    <property type="component" value="Unassembled WGS sequence"/>
</dbReference>
<reference evidence="7" key="1">
    <citation type="submission" date="2016-10" db="EMBL/GenBank/DDBJ databases">
        <authorList>
            <person name="Varghese N."/>
            <person name="Submissions S."/>
        </authorList>
    </citation>
    <scope>NUCLEOTIDE SEQUENCE [LARGE SCALE GENOMIC DNA]</scope>
    <source>
        <strain evidence="7">CGMCC 1.7062</strain>
    </source>
</reference>
<accession>A0A1H6BFE5</accession>
<evidence type="ECO:0000256" key="3">
    <source>
        <dbReference type="ARBA" id="ARBA00022490"/>
    </source>
</evidence>
<dbReference type="InterPro" id="IPR050399">
    <property type="entry name" value="HPr"/>
</dbReference>
<comment type="similarity">
    <text evidence="2">Belongs to the HPr family.</text>
</comment>
<evidence type="ECO:0000256" key="1">
    <source>
        <dbReference type="ARBA" id="ARBA00004496"/>
    </source>
</evidence>
<dbReference type="RefSeq" id="WP_103881771.1">
    <property type="nucleotide sequence ID" value="NZ_FNVG01000022.1"/>
</dbReference>
<comment type="subcellular location">
    <subcellularLocation>
        <location evidence="1">Cytoplasm</location>
    </subcellularLocation>
</comment>
<evidence type="ECO:0000256" key="4">
    <source>
        <dbReference type="ARBA" id="ARBA00022683"/>
    </source>
</evidence>
<dbReference type="Pfam" id="PF00381">
    <property type="entry name" value="PTS-HPr"/>
    <property type="match status" value="1"/>
</dbReference>
<dbReference type="PANTHER" id="PTHR33705:SF2">
    <property type="entry name" value="PHOSPHOCARRIER PROTEIN NPR"/>
    <property type="match status" value="1"/>
</dbReference>
<name>A0A1H6BFE5_9VIBR</name>
<dbReference type="PANTHER" id="PTHR33705">
    <property type="entry name" value="PHOSPHOCARRIER PROTEIN HPR"/>
    <property type="match status" value="1"/>
</dbReference>
<evidence type="ECO:0000259" key="5">
    <source>
        <dbReference type="PROSITE" id="PS51350"/>
    </source>
</evidence>
<dbReference type="PROSITE" id="PS00369">
    <property type="entry name" value="PTS_HPR_HIS"/>
    <property type="match status" value="1"/>
</dbReference>
<dbReference type="InterPro" id="IPR035895">
    <property type="entry name" value="HPr-like_sf"/>
</dbReference>
<gene>
    <name evidence="6" type="ORF">SAMN04488244_12234</name>
</gene>
<dbReference type="EMBL" id="FNVG01000022">
    <property type="protein sequence ID" value="SEG59523.1"/>
    <property type="molecule type" value="Genomic_DNA"/>
</dbReference>
<dbReference type="Gene3D" id="3.30.1340.10">
    <property type="entry name" value="HPr-like"/>
    <property type="match status" value="1"/>
</dbReference>
<protein>
    <submittedName>
        <fullName evidence="6">HPr-like nitrogen-regulatory protein NPr</fullName>
    </submittedName>
</protein>
<keyword evidence="4" id="KW-0598">Phosphotransferase system</keyword>
<keyword evidence="7" id="KW-1185">Reference proteome</keyword>
<sequence length="91" mass="9794">MSLSRTVLIQNRLGLHARAAVKLVELAQSFEATVTICNYENKEATADSVMGLLMLESAQGENITIKAAGADAEAALTAVCDLVEHRFDEDE</sequence>
<dbReference type="PRINTS" id="PR00107">
    <property type="entry name" value="PHOSPHOCPHPR"/>
</dbReference>
<organism evidence="6 7">
    <name type="scientific">Vibrio hangzhouensis</name>
    <dbReference type="NCBI Taxonomy" id="462991"/>
    <lineage>
        <taxon>Bacteria</taxon>
        <taxon>Pseudomonadati</taxon>
        <taxon>Pseudomonadota</taxon>
        <taxon>Gammaproteobacteria</taxon>
        <taxon>Vibrionales</taxon>
        <taxon>Vibrionaceae</taxon>
        <taxon>Vibrio</taxon>
    </lineage>
</organism>
<dbReference type="GO" id="GO:0009401">
    <property type="term" value="P:phosphoenolpyruvate-dependent sugar phosphotransferase system"/>
    <property type="evidence" value="ECO:0007669"/>
    <property type="project" value="UniProtKB-KW"/>
</dbReference>
<dbReference type="OrthoDB" id="9798965at2"/>
<proteinExistence type="inferred from homology"/>
<evidence type="ECO:0000256" key="2">
    <source>
        <dbReference type="ARBA" id="ARBA00010736"/>
    </source>
</evidence>
<keyword evidence="3" id="KW-0963">Cytoplasm</keyword>
<evidence type="ECO:0000313" key="6">
    <source>
        <dbReference type="EMBL" id="SEG59523.1"/>
    </source>
</evidence>
<feature type="domain" description="HPr" evidence="5">
    <location>
        <begin position="2"/>
        <end position="90"/>
    </location>
</feature>
<dbReference type="SUPFAM" id="SSF55594">
    <property type="entry name" value="HPr-like"/>
    <property type="match status" value="1"/>
</dbReference>
<dbReference type="GO" id="GO:0005737">
    <property type="term" value="C:cytoplasm"/>
    <property type="evidence" value="ECO:0007669"/>
    <property type="project" value="UniProtKB-SubCell"/>
</dbReference>
<dbReference type="PROSITE" id="PS51350">
    <property type="entry name" value="PTS_HPR_DOM"/>
    <property type="match status" value="1"/>
</dbReference>
<dbReference type="InterPro" id="IPR001020">
    <property type="entry name" value="PTS_HPr_His_P_site"/>
</dbReference>
<dbReference type="InterPro" id="IPR000032">
    <property type="entry name" value="HPr-like"/>
</dbReference>